<feature type="domain" description="G" evidence="1">
    <location>
        <begin position="43"/>
        <end position="111"/>
    </location>
</feature>
<dbReference type="AlphaFoldDB" id="A0A816BM86"/>
<dbReference type="Proteomes" id="UP000663877">
    <property type="component" value="Unassembled WGS sequence"/>
</dbReference>
<keyword evidence="4" id="KW-1185">Reference proteome</keyword>
<name>A0A816BM86_9BILA</name>
<evidence type="ECO:0000313" key="4">
    <source>
        <dbReference type="Proteomes" id="UP000663832"/>
    </source>
</evidence>
<dbReference type="InterPro" id="IPR006073">
    <property type="entry name" value="GTP-bd"/>
</dbReference>
<accession>A0A816BM86</accession>
<evidence type="ECO:0000313" key="2">
    <source>
        <dbReference type="EMBL" id="CAF1390824.1"/>
    </source>
</evidence>
<gene>
    <name evidence="2" type="ORF">BJG266_LOCUS37104</name>
    <name evidence="3" type="ORF">QVE165_LOCUS54036</name>
</gene>
<reference evidence="3" key="1">
    <citation type="submission" date="2021-02" db="EMBL/GenBank/DDBJ databases">
        <authorList>
            <person name="Nowell W R."/>
        </authorList>
    </citation>
    <scope>NUCLEOTIDE SEQUENCE</scope>
</reference>
<dbReference type="Proteomes" id="UP000663832">
    <property type="component" value="Unassembled WGS sequence"/>
</dbReference>
<evidence type="ECO:0000313" key="3">
    <source>
        <dbReference type="EMBL" id="CAF1610942.1"/>
    </source>
</evidence>
<dbReference type="Gene3D" id="3.40.50.300">
    <property type="entry name" value="P-loop containing nucleotide triphosphate hydrolases"/>
    <property type="match status" value="1"/>
</dbReference>
<proteinExistence type="predicted"/>
<sequence length="138" mass="16175">MNKDESSRTSSQMPILDSTYNYKITILLVKALASLQHHRILAISIIRSQNSGKSILSNYMFGTLFNIHDGKCTRGIYESYVKSNFMLIDTEGLLRCDMGNYRHEQQFRHLIENIIRNESLMPRVTAKQEFELMYQKYK</sequence>
<evidence type="ECO:0000259" key="1">
    <source>
        <dbReference type="Pfam" id="PF01926"/>
    </source>
</evidence>
<dbReference type="SUPFAM" id="SSF52540">
    <property type="entry name" value="P-loop containing nucleoside triphosphate hydrolases"/>
    <property type="match status" value="1"/>
</dbReference>
<comment type="caution">
    <text evidence="3">The sequence shown here is derived from an EMBL/GenBank/DDBJ whole genome shotgun (WGS) entry which is preliminary data.</text>
</comment>
<dbReference type="EMBL" id="CAJNOM010001514">
    <property type="protein sequence ID" value="CAF1610942.1"/>
    <property type="molecule type" value="Genomic_DNA"/>
</dbReference>
<dbReference type="InterPro" id="IPR027417">
    <property type="entry name" value="P-loop_NTPase"/>
</dbReference>
<dbReference type="Pfam" id="PF01926">
    <property type="entry name" value="MMR_HSR1"/>
    <property type="match status" value="1"/>
</dbReference>
<protein>
    <recommendedName>
        <fullName evidence="1">G domain-containing protein</fullName>
    </recommendedName>
</protein>
<dbReference type="GO" id="GO:0005525">
    <property type="term" value="F:GTP binding"/>
    <property type="evidence" value="ECO:0007669"/>
    <property type="project" value="InterPro"/>
</dbReference>
<organism evidence="3 4">
    <name type="scientific">Adineta steineri</name>
    <dbReference type="NCBI Taxonomy" id="433720"/>
    <lineage>
        <taxon>Eukaryota</taxon>
        <taxon>Metazoa</taxon>
        <taxon>Spiralia</taxon>
        <taxon>Gnathifera</taxon>
        <taxon>Rotifera</taxon>
        <taxon>Eurotatoria</taxon>
        <taxon>Bdelloidea</taxon>
        <taxon>Adinetida</taxon>
        <taxon>Adinetidae</taxon>
        <taxon>Adineta</taxon>
    </lineage>
</organism>
<dbReference type="EMBL" id="CAJNOI010001182">
    <property type="protein sequence ID" value="CAF1390824.1"/>
    <property type="molecule type" value="Genomic_DNA"/>
</dbReference>
<dbReference type="OrthoDB" id="1597724at2759"/>